<dbReference type="OrthoDB" id="2735991at2"/>
<keyword evidence="3" id="KW-1185">Reference proteome</keyword>
<dbReference type="Pfam" id="PF00717">
    <property type="entry name" value="Peptidase_S24"/>
    <property type="match status" value="1"/>
</dbReference>
<dbReference type="CDD" id="cd00093">
    <property type="entry name" value="HTH_XRE"/>
    <property type="match status" value="1"/>
</dbReference>
<dbReference type="Gene3D" id="2.10.109.10">
    <property type="entry name" value="Umud Fragment, subunit A"/>
    <property type="match status" value="1"/>
</dbReference>
<feature type="domain" description="Peptidase S24/S26A/S26B/S26C" evidence="1">
    <location>
        <begin position="95"/>
        <end position="196"/>
    </location>
</feature>
<dbReference type="RefSeq" id="WP_153421896.1">
    <property type="nucleotide sequence ID" value="NZ_WFLM01000009.1"/>
</dbReference>
<organism evidence="2 3">
    <name type="scientific">Silvanigrella paludirubra</name>
    <dbReference type="NCBI Taxonomy" id="2499159"/>
    <lineage>
        <taxon>Bacteria</taxon>
        <taxon>Pseudomonadati</taxon>
        <taxon>Bdellovibrionota</taxon>
        <taxon>Oligoflexia</taxon>
        <taxon>Silvanigrellales</taxon>
        <taxon>Silvanigrellaceae</taxon>
        <taxon>Silvanigrella</taxon>
    </lineage>
</organism>
<dbReference type="EMBL" id="WFLM01000009">
    <property type="protein sequence ID" value="KAB8035871.1"/>
    <property type="molecule type" value="Genomic_DNA"/>
</dbReference>
<dbReference type="SUPFAM" id="SSF51306">
    <property type="entry name" value="LexA/Signal peptidase"/>
    <property type="match status" value="1"/>
</dbReference>
<evidence type="ECO:0000313" key="2">
    <source>
        <dbReference type="EMBL" id="KAB8035871.1"/>
    </source>
</evidence>
<gene>
    <name evidence="2" type="ORF">GCL60_16710</name>
</gene>
<dbReference type="Proteomes" id="UP000437748">
    <property type="component" value="Unassembled WGS sequence"/>
</dbReference>
<protein>
    <recommendedName>
        <fullName evidence="1">Peptidase S24/S26A/S26B/S26C domain-containing protein</fullName>
    </recommendedName>
</protein>
<dbReference type="InterPro" id="IPR015927">
    <property type="entry name" value="Peptidase_S24_S26A/B/C"/>
</dbReference>
<accession>A0A6N6VTT6</accession>
<dbReference type="AlphaFoldDB" id="A0A6N6VTT6"/>
<dbReference type="InterPro" id="IPR001387">
    <property type="entry name" value="Cro/C1-type_HTH"/>
</dbReference>
<evidence type="ECO:0000259" key="1">
    <source>
        <dbReference type="Pfam" id="PF00717"/>
    </source>
</evidence>
<comment type="caution">
    <text evidence="2">The sequence shown here is derived from an EMBL/GenBank/DDBJ whole genome shotgun (WGS) entry which is preliminary data.</text>
</comment>
<reference evidence="2 3" key="1">
    <citation type="submission" date="2019-10" db="EMBL/GenBank/DDBJ databases">
        <title>New species of Slilvanegrellaceae.</title>
        <authorList>
            <person name="Pitt A."/>
            <person name="Hahn M.W."/>
        </authorList>
    </citation>
    <scope>NUCLEOTIDE SEQUENCE [LARGE SCALE GENOMIC DNA]</scope>
    <source>
        <strain evidence="2 3">SP-Ram-0.45-NSY-1</strain>
    </source>
</reference>
<dbReference type="InterPro" id="IPR036286">
    <property type="entry name" value="LexA/Signal_pep-like_sf"/>
</dbReference>
<proteinExistence type="predicted"/>
<name>A0A6N6VTT6_9BACT</name>
<sequence>MLNESLERLKFLREEILNLSLKDFCSKFSLSYSYMRNIECGEKVLPKSKSLEITKKIQNYGFNISDEWIETGYGSCPISSFSILKTNKYINFDDTNTEQRHWLKTILTRIFPYKYACISTNEMMPFLKNGDIVFGVNGDPSKNLERLNNEIVIARVEDNFTYVRRLRIVENNVFLVADNLDKTDDPVVKVNKINWISPIIIHKKHVGKIEILENQND</sequence>
<evidence type="ECO:0000313" key="3">
    <source>
        <dbReference type="Proteomes" id="UP000437748"/>
    </source>
</evidence>
<dbReference type="CDD" id="cd06462">
    <property type="entry name" value="Peptidase_S24_S26"/>
    <property type="match status" value="1"/>
</dbReference>